<evidence type="ECO:0000313" key="2">
    <source>
        <dbReference type="EMBL" id="NKX43439.1"/>
    </source>
</evidence>
<name>A0A7X6JXI8_9RHOB</name>
<protein>
    <recommendedName>
        <fullName evidence="1">Periplasmic copper-binding protein NosD beta helix domain-containing protein</fullName>
    </recommendedName>
</protein>
<keyword evidence="3" id="KW-1185">Reference proteome</keyword>
<dbReference type="Pfam" id="PF05048">
    <property type="entry name" value="NosD"/>
    <property type="match status" value="1"/>
</dbReference>
<dbReference type="SUPFAM" id="SSF51126">
    <property type="entry name" value="Pectin lyase-like"/>
    <property type="match status" value="1"/>
</dbReference>
<evidence type="ECO:0000313" key="3">
    <source>
        <dbReference type="Proteomes" id="UP000526408"/>
    </source>
</evidence>
<dbReference type="Gene3D" id="2.160.20.10">
    <property type="entry name" value="Single-stranded right-handed beta-helix, Pectin lyase-like"/>
    <property type="match status" value="1"/>
</dbReference>
<comment type="caution">
    <text evidence="2">The sequence shown here is derived from an EMBL/GenBank/DDBJ whole genome shotgun (WGS) entry which is preliminary data.</text>
</comment>
<dbReference type="NCBIfam" id="TIGR03804">
    <property type="entry name" value="para_beta_helix"/>
    <property type="match status" value="2"/>
</dbReference>
<dbReference type="EMBL" id="JAAZQQ010000001">
    <property type="protein sequence ID" value="NKX43439.1"/>
    <property type="molecule type" value="Genomic_DNA"/>
</dbReference>
<dbReference type="Proteomes" id="UP000526408">
    <property type="component" value="Unassembled WGS sequence"/>
</dbReference>
<sequence>MLMGGAGHEVSGNAIDGNRIGVLVDAIFGDSDRVLAPLVHDPAWTQQVAALLAAGVPAVDHRILDNTLTGNANAGVRMHYHVRGVTVAGNTVTGTGIGRVPDAAEAAFWAETLGQAPATPFETTGSGILLYCFPEENRVTGNDVHDNRAIGILIDIAHRNRVADNRVTGNAHGIVLSSAIGNEVTGNTVSGHAGHGLSVDGWLWMGLGRSDGNRIWLNDLAGNGTDAFDGAGRLLSAEEIAAQIPLMPWPEEMRMVYDNPAIALQMAQMMVAQQQVGATAWDDGTHGNRHGLFDEPAEGFVDRDGDGIGEVPRPIPGGSAVDRFPLSAAGLSAALGR</sequence>
<feature type="domain" description="Periplasmic copper-binding protein NosD beta helix" evidence="1">
    <location>
        <begin position="122"/>
        <end position="228"/>
    </location>
</feature>
<dbReference type="InterPro" id="IPR012334">
    <property type="entry name" value="Pectin_lyas_fold"/>
</dbReference>
<accession>A0A7X6JXI8</accession>
<organism evidence="2 3">
    <name type="scientific">Roseicyclus persicicus</name>
    <dbReference type="NCBI Taxonomy" id="2650661"/>
    <lineage>
        <taxon>Bacteria</taxon>
        <taxon>Pseudomonadati</taxon>
        <taxon>Pseudomonadota</taxon>
        <taxon>Alphaproteobacteria</taxon>
        <taxon>Rhodobacterales</taxon>
        <taxon>Roseobacteraceae</taxon>
        <taxon>Roseicyclus</taxon>
    </lineage>
</organism>
<gene>
    <name evidence="2" type="ORF">HCU73_02465</name>
</gene>
<dbReference type="InterPro" id="IPR011050">
    <property type="entry name" value="Pectin_lyase_fold/virulence"/>
</dbReference>
<evidence type="ECO:0000259" key="1">
    <source>
        <dbReference type="Pfam" id="PF05048"/>
    </source>
</evidence>
<dbReference type="AlphaFoldDB" id="A0A7X6JXI8"/>
<dbReference type="InterPro" id="IPR006626">
    <property type="entry name" value="PbH1"/>
</dbReference>
<dbReference type="SMART" id="SM00710">
    <property type="entry name" value="PbH1"/>
    <property type="match status" value="6"/>
</dbReference>
<proteinExistence type="predicted"/>
<dbReference type="InterPro" id="IPR007742">
    <property type="entry name" value="NosD_dom"/>
</dbReference>
<dbReference type="InterPro" id="IPR022441">
    <property type="entry name" value="Para_beta_helix_rpt-2"/>
</dbReference>
<reference evidence="2 3" key="1">
    <citation type="submission" date="2020-04" db="EMBL/GenBank/DDBJ databases">
        <authorList>
            <person name="Yoon J."/>
        </authorList>
    </citation>
    <scope>NUCLEOTIDE SEQUENCE [LARGE SCALE GENOMIC DNA]</scope>
    <source>
        <strain evidence="2 3">KMU-115</strain>
    </source>
</reference>